<name>A0ABS2Z219_POLSE</name>
<organism evidence="9 10">
    <name type="scientific">Polypterus senegalus</name>
    <name type="common">Senegal bichir</name>
    <dbReference type="NCBI Taxonomy" id="55291"/>
    <lineage>
        <taxon>Eukaryota</taxon>
        <taxon>Metazoa</taxon>
        <taxon>Chordata</taxon>
        <taxon>Craniata</taxon>
        <taxon>Vertebrata</taxon>
        <taxon>Euteleostomi</taxon>
        <taxon>Actinopterygii</taxon>
        <taxon>Polypteriformes</taxon>
        <taxon>Polypteridae</taxon>
        <taxon>Polypterus</taxon>
    </lineage>
</organism>
<proteinExistence type="predicted"/>
<dbReference type="Pfam" id="PF00240">
    <property type="entry name" value="ubiquitin"/>
    <property type="match status" value="1"/>
</dbReference>
<evidence type="ECO:0000256" key="2">
    <source>
        <dbReference type="ARBA" id="ARBA00022692"/>
    </source>
</evidence>
<dbReference type="InterPro" id="IPR029071">
    <property type="entry name" value="Ubiquitin-like_domsf"/>
</dbReference>
<dbReference type="InterPro" id="IPR039751">
    <property type="entry name" value="HERPUD1/2"/>
</dbReference>
<evidence type="ECO:0000256" key="5">
    <source>
        <dbReference type="ARBA" id="ARBA00023230"/>
    </source>
</evidence>
<evidence type="ECO:0000313" key="10">
    <source>
        <dbReference type="Proteomes" id="UP001166052"/>
    </source>
</evidence>
<accession>A0ABS2Z219</accession>
<reference evidence="9" key="1">
    <citation type="journal article" date="2021" name="Cell">
        <title>Tracing the genetic footprints of vertebrate landing in non-teleost ray-finned fishes.</title>
        <authorList>
            <person name="Bi X."/>
            <person name="Wang K."/>
            <person name="Yang L."/>
            <person name="Pan H."/>
            <person name="Jiang H."/>
            <person name="Wei Q."/>
            <person name="Fang M."/>
            <person name="Yu H."/>
            <person name="Zhu C."/>
            <person name="Cai Y."/>
            <person name="He Y."/>
            <person name="Gan X."/>
            <person name="Zeng H."/>
            <person name="Yu D."/>
            <person name="Zhu Y."/>
            <person name="Jiang H."/>
            <person name="Qiu Q."/>
            <person name="Yang H."/>
            <person name="Zhang Y.E."/>
            <person name="Wang W."/>
            <person name="Zhu M."/>
            <person name="He S."/>
            <person name="Zhang G."/>
        </authorList>
    </citation>
    <scope>NUCLEOTIDE SEQUENCE</scope>
    <source>
        <strain evidence="9">Bchr_001</strain>
    </source>
</reference>
<feature type="compositionally biased region" description="Polar residues" evidence="6">
    <location>
        <begin position="120"/>
        <end position="155"/>
    </location>
</feature>
<evidence type="ECO:0000313" key="9">
    <source>
        <dbReference type="EMBL" id="MBN3292556.1"/>
    </source>
</evidence>
<keyword evidence="2 7" id="KW-0812">Transmembrane</keyword>
<feature type="non-terminal residue" evidence="9">
    <location>
        <position position="1"/>
    </location>
</feature>
<evidence type="ECO:0000256" key="7">
    <source>
        <dbReference type="SAM" id="Phobius"/>
    </source>
</evidence>
<feature type="region of interest" description="Disordered" evidence="6">
    <location>
        <begin position="322"/>
        <end position="356"/>
    </location>
</feature>
<keyword evidence="4 7" id="KW-0472">Membrane</keyword>
<feature type="domain" description="Ubiquitin-like" evidence="8">
    <location>
        <begin position="20"/>
        <end position="82"/>
    </location>
</feature>
<protein>
    <submittedName>
        <fullName evidence="9">HERP1 protein</fullName>
    </submittedName>
</protein>
<feature type="region of interest" description="Disordered" evidence="6">
    <location>
        <begin position="120"/>
        <end position="159"/>
    </location>
</feature>
<keyword evidence="5" id="KW-0834">Unfolded protein response</keyword>
<evidence type="ECO:0000256" key="1">
    <source>
        <dbReference type="ARBA" id="ARBA00004370"/>
    </source>
</evidence>
<feature type="non-terminal residue" evidence="9">
    <location>
        <position position="388"/>
    </location>
</feature>
<dbReference type="GeneID" id="120535264"/>
<dbReference type="Proteomes" id="UP001166052">
    <property type="component" value="Unassembled WGS sequence"/>
</dbReference>
<comment type="subcellular location">
    <subcellularLocation>
        <location evidence="1">Membrane</location>
    </subcellularLocation>
</comment>
<dbReference type="PANTHER" id="PTHR12943">
    <property type="entry name" value="HOMOCYSTEINE-RESPONSIVE ENDOPLASMIC RETICULUM-RESIDENT UNIQUITIN-LIKE DOMAIN HERPUD PROTEIN FAMILY MEMBER"/>
    <property type="match status" value="1"/>
</dbReference>
<comment type="caution">
    <text evidence="9">The sequence shown here is derived from an EMBL/GenBank/DDBJ whole genome shotgun (WGS) entry which is preliminary data.</text>
</comment>
<dbReference type="EMBL" id="JAAWVN010017017">
    <property type="protein sequence ID" value="MBN3292556.1"/>
    <property type="molecule type" value="Genomic_DNA"/>
</dbReference>
<keyword evidence="10" id="KW-1185">Reference proteome</keyword>
<dbReference type="RefSeq" id="XP_039618917.1">
    <property type="nucleotide sequence ID" value="XM_039762983.1"/>
</dbReference>
<dbReference type="Gene3D" id="3.10.20.90">
    <property type="entry name" value="Phosphatidylinositol 3-kinase Catalytic Subunit, Chain A, domain 1"/>
    <property type="match status" value="1"/>
</dbReference>
<feature type="transmembrane region" description="Helical" evidence="7">
    <location>
        <begin position="295"/>
        <end position="313"/>
    </location>
</feature>
<dbReference type="PROSITE" id="PS50053">
    <property type="entry name" value="UBIQUITIN_2"/>
    <property type="match status" value="1"/>
</dbReference>
<evidence type="ECO:0000256" key="3">
    <source>
        <dbReference type="ARBA" id="ARBA00022989"/>
    </source>
</evidence>
<dbReference type="InterPro" id="IPR000626">
    <property type="entry name" value="Ubiquitin-like_dom"/>
</dbReference>
<keyword evidence="3 7" id="KW-1133">Transmembrane helix</keyword>
<dbReference type="PANTHER" id="PTHR12943:SF7">
    <property type="entry name" value="HOMOCYSTEINE-RESPONSIVE ENDOPLASMIC RETICULUM-RESIDENT UBIQUITIN-LIKE DOMAIN MEMBER 1 PROTEIN"/>
    <property type="match status" value="1"/>
</dbReference>
<evidence type="ECO:0000256" key="4">
    <source>
        <dbReference type="ARBA" id="ARBA00023136"/>
    </source>
</evidence>
<gene>
    <name evidence="9" type="primary">Herpud1</name>
    <name evidence="9" type="ORF">GTO92_0018386</name>
</gene>
<dbReference type="CDD" id="cd01790">
    <property type="entry name" value="Ubl_HERP"/>
    <property type="match status" value="1"/>
</dbReference>
<dbReference type="SUPFAM" id="SSF54236">
    <property type="entry name" value="Ubiquitin-like"/>
    <property type="match status" value="1"/>
</dbReference>
<evidence type="ECO:0000259" key="8">
    <source>
        <dbReference type="PROSITE" id="PS50053"/>
    </source>
</evidence>
<evidence type="ECO:0000256" key="6">
    <source>
        <dbReference type="SAM" id="MobiDB-lite"/>
    </source>
</evidence>
<dbReference type="SMART" id="SM00213">
    <property type="entry name" value="UBQ"/>
    <property type="match status" value="1"/>
</dbReference>
<sequence length="388" mass="43421">MFGDPINMDASTNSDEPKTLTVIIKSPNQSVEDQTVEDVQLSWTVLQLKSHLSQVYPSHPPVKDQRLIYSGKLLPDHLTMKNVFWEFDTKPTLHLVCSFRSHSGNHLQTPPEIKKDLKIHSNNLDSGAPPSSVSNDGLRQRGTLQTGLGPTQSVGMDSPNAELPAYNMYTPQQLVWLQQMYARQYYIHYQAALAAAAAASRTSTPIVQSLPVVSPAPPVLADQPPVNDIPLNQNNQQPVPVNPVANPNLRMNAQGGPMMDDEEDVNRDWLDWLYTVARFSVFLSILYFYSTLSRFVMVMGSILVMYLYTARWFPIGQRPGQQDVIHPNEGDEVLPQPEENQNPDLEEEPVSPAPETTVERHSVWDTAFVFFKSFFSSLIPDGPQAIAN</sequence>